<evidence type="ECO:0000313" key="9">
    <source>
        <dbReference type="EMBL" id="ACL73073.1"/>
    </source>
</evidence>
<feature type="transmembrane region" description="Helical" evidence="8">
    <location>
        <begin position="296"/>
        <end position="314"/>
    </location>
</feature>
<keyword evidence="10" id="KW-1185">Reference proteome</keyword>
<evidence type="ECO:0000256" key="2">
    <source>
        <dbReference type="ARBA" id="ARBA00009765"/>
    </source>
</evidence>
<name>B8GT58_THISH</name>
<keyword evidence="6 8" id="KW-1133">Transmembrane helix</keyword>
<dbReference type="STRING" id="396588.Tgr7_1992"/>
<dbReference type="PANTHER" id="PTHR46494:SF1">
    <property type="entry name" value="CORA FAMILY METAL ION TRANSPORTER (EUROFUNG)"/>
    <property type="match status" value="1"/>
</dbReference>
<dbReference type="SUPFAM" id="SSF144083">
    <property type="entry name" value="Magnesium transport protein CorA, transmembrane region"/>
    <property type="match status" value="1"/>
</dbReference>
<dbReference type="RefSeq" id="WP_012638552.1">
    <property type="nucleotide sequence ID" value="NC_011901.1"/>
</dbReference>
<dbReference type="GO" id="GO:0000287">
    <property type="term" value="F:magnesium ion binding"/>
    <property type="evidence" value="ECO:0007669"/>
    <property type="project" value="TreeGrafter"/>
</dbReference>
<dbReference type="KEGG" id="tgr:Tgr7_1992"/>
<dbReference type="InterPro" id="IPR002523">
    <property type="entry name" value="MgTranspt_CorA/ZnTranspt_ZntB"/>
</dbReference>
<keyword evidence="5 8" id="KW-0812">Transmembrane</keyword>
<evidence type="ECO:0000256" key="7">
    <source>
        <dbReference type="ARBA" id="ARBA00023136"/>
    </source>
</evidence>
<keyword evidence="7 8" id="KW-0472">Membrane</keyword>
<keyword evidence="8" id="KW-0406">Ion transport</keyword>
<gene>
    <name evidence="8" type="primary">corA</name>
    <name evidence="9" type="ordered locus">Tgr7_1992</name>
</gene>
<dbReference type="PANTHER" id="PTHR46494">
    <property type="entry name" value="CORA FAMILY METAL ION TRANSPORTER (EUROFUNG)"/>
    <property type="match status" value="1"/>
</dbReference>
<reference evidence="9 10" key="1">
    <citation type="journal article" date="2011" name="Stand. Genomic Sci.">
        <title>Complete genome sequence of 'Thioalkalivibrio sulfidophilus' HL-EbGr7.</title>
        <authorList>
            <person name="Muyzer G."/>
            <person name="Sorokin D.Y."/>
            <person name="Mavromatis K."/>
            <person name="Lapidus A."/>
            <person name="Clum A."/>
            <person name="Ivanova N."/>
            <person name="Pati A."/>
            <person name="d'Haeseleer P."/>
            <person name="Woyke T."/>
            <person name="Kyrpides N.C."/>
        </authorList>
    </citation>
    <scope>NUCLEOTIDE SEQUENCE [LARGE SCALE GENOMIC DNA]</scope>
    <source>
        <strain evidence="9 10">HL-EbGR7</strain>
    </source>
</reference>
<keyword evidence="3 8" id="KW-0813">Transport</keyword>
<dbReference type="InterPro" id="IPR004488">
    <property type="entry name" value="Mg/Co-transport_prot_CorA"/>
</dbReference>
<dbReference type="HOGENOM" id="CLU_007127_0_0_6"/>
<dbReference type="eggNOG" id="COG0598">
    <property type="taxonomic scope" value="Bacteria"/>
</dbReference>
<evidence type="ECO:0000256" key="8">
    <source>
        <dbReference type="RuleBase" id="RU362010"/>
    </source>
</evidence>
<dbReference type="CDD" id="cd12828">
    <property type="entry name" value="TmCorA-like_1"/>
    <property type="match status" value="1"/>
</dbReference>
<dbReference type="OrthoDB" id="9803416at2"/>
<keyword evidence="8" id="KW-0460">Magnesium</keyword>
<dbReference type="Gene3D" id="1.20.58.340">
    <property type="entry name" value="Magnesium transport protein CorA, transmembrane region"/>
    <property type="match status" value="2"/>
</dbReference>
<dbReference type="Pfam" id="PF01544">
    <property type="entry name" value="CorA"/>
    <property type="match status" value="1"/>
</dbReference>
<evidence type="ECO:0000256" key="1">
    <source>
        <dbReference type="ARBA" id="ARBA00004651"/>
    </source>
</evidence>
<feature type="transmembrane region" description="Helical" evidence="8">
    <location>
        <begin position="334"/>
        <end position="354"/>
    </location>
</feature>
<dbReference type="SUPFAM" id="SSF143865">
    <property type="entry name" value="CorA soluble domain-like"/>
    <property type="match status" value="1"/>
</dbReference>
<comment type="function">
    <text evidence="8">Mediates influx of magnesium ions.</text>
</comment>
<dbReference type="AlphaFoldDB" id="B8GT58"/>
<dbReference type="InterPro" id="IPR045861">
    <property type="entry name" value="CorA_cytoplasmic_dom"/>
</dbReference>
<dbReference type="Proteomes" id="UP000002383">
    <property type="component" value="Chromosome"/>
</dbReference>
<sequence>MVDLFRKSYHPPGTAPGTLGLRPAEGEALAPAARITALRYHDHQFTAIPEEDLPTWSDAATDEVIWVHVQGTPTHDQLHHLGQCFSLHPLALEDVANTGQRPKSDVYEDHVVVILSHARWVNDEIALDQVNLFVGENYVVSFHSGDEDPFDPVRRRMQVRNRNFIEMGAPYLAYTLMDLIVDQAFPLMEDLGALIEELEEIVLASADKETLSRIHHLRRELLLLRRQLWPTREALGRLMREGTTLFDAGTLPYLRDVYDHTVHIMDLLESYREMASSLVDVYISSVNNRLNEVMKVLTVIATIFIPLTFLVGVYGMNFEHPESPWAMPELYAYYGYPVVWLIMILVAGGMLYAFKRRGWF</sequence>
<dbReference type="GO" id="GO:0015095">
    <property type="term" value="F:magnesium ion transmembrane transporter activity"/>
    <property type="evidence" value="ECO:0007669"/>
    <property type="project" value="UniProtKB-UniRule"/>
</dbReference>
<dbReference type="NCBIfam" id="TIGR00383">
    <property type="entry name" value="corA"/>
    <property type="match status" value="1"/>
</dbReference>
<dbReference type="FunFam" id="1.20.58.340:FF:000012">
    <property type="entry name" value="Magnesium transport protein CorA"/>
    <property type="match status" value="1"/>
</dbReference>
<dbReference type="GO" id="GO:0015087">
    <property type="term" value="F:cobalt ion transmembrane transporter activity"/>
    <property type="evidence" value="ECO:0007669"/>
    <property type="project" value="UniProtKB-UniRule"/>
</dbReference>
<evidence type="ECO:0000256" key="4">
    <source>
        <dbReference type="ARBA" id="ARBA00022475"/>
    </source>
</evidence>
<evidence type="ECO:0000256" key="5">
    <source>
        <dbReference type="ARBA" id="ARBA00022692"/>
    </source>
</evidence>
<dbReference type="InterPro" id="IPR045863">
    <property type="entry name" value="CorA_TM1_TM2"/>
</dbReference>
<keyword evidence="4 8" id="KW-1003">Cell membrane</keyword>
<evidence type="ECO:0000256" key="6">
    <source>
        <dbReference type="ARBA" id="ARBA00022989"/>
    </source>
</evidence>
<comment type="similarity">
    <text evidence="2 8">Belongs to the CorA metal ion transporter (MIT) (TC 1.A.35) family.</text>
</comment>
<proteinExistence type="inferred from homology"/>
<dbReference type="Gene3D" id="3.30.460.20">
    <property type="entry name" value="CorA soluble domain-like"/>
    <property type="match status" value="1"/>
</dbReference>
<dbReference type="GO" id="GO:0050897">
    <property type="term" value="F:cobalt ion binding"/>
    <property type="evidence" value="ECO:0007669"/>
    <property type="project" value="TreeGrafter"/>
</dbReference>
<dbReference type="GO" id="GO:0005886">
    <property type="term" value="C:plasma membrane"/>
    <property type="evidence" value="ECO:0007669"/>
    <property type="project" value="UniProtKB-SubCell"/>
</dbReference>
<organism evidence="9 10">
    <name type="scientific">Thioalkalivibrio sulfidiphilus (strain HL-EbGR7)</name>
    <dbReference type="NCBI Taxonomy" id="396588"/>
    <lineage>
        <taxon>Bacteria</taxon>
        <taxon>Pseudomonadati</taxon>
        <taxon>Pseudomonadota</taxon>
        <taxon>Gammaproteobacteria</taxon>
        <taxon>Chromatiales</taxon>
        <taxon>Ectothiorhodospiraceae</taxon>
        <taxon>Thioalkalivibrio</taxon>
    </lineage>
</organism>
<dbReference type="EMBL" id="CP001339">
    <property type="protein sequence ID" value="ACL73073.1"/>
    <property type="molecule type" value="Genomic_DNA"/>
</dbReference>
<comment type="subcellular location">
    <subcellularLocation>
        <location evidence="1">Cell membrane</location>
        <topology evidence="1">Multi-pass membrane protein</topology>
    </subcellularLocation>
    <subcellularLocation>
        <location evidence="8">Membrane</location>
        <topology evidence="8">Multi-pass membrane protein</topology>
    </subcellularLocation>
</comment>
<evidence type="ECO:0000313" key="10">
    <source>
        <dbReference type="Proteomes" id="UP000002383"/>
    </source>
</evidence>
<protein>
    <recommendedName>
        <fullName evidence="8">Magnesium transport protein CorA</fullName>
    </recommendedName>
</protein>
<accession>B8GT58</accession>
<evidence type="ECO:0000256" key="3">
    <source>
        <dbReference type="ARBA" id="ARBA00022448"/>
    </source>
</evidence>